<accession>A0A1A8IBI4</accession>
<feature type="non-terminal residue" evidence="1">
    <location>
        <position position="1"/>
    </location>
</feature>
<reference evidence="1" key="2">
    <citation type="submission" date="2016-06" db="EMBL/GenBank/DDBJ databases">
        <title>The genome of a short-lived fish provides insights into sex chromosome evolution and the genetic control of aging.</title>
        <authorList>
            <person name="Reichwald K."/>
            <person name="Felder M."/>
            <person name="Petzold A."/>
            <person name="Koch P."/>
            <person name="Groth M."/>
            <person name="Platzer M."/>
        </authorList>
    </citation>
    <scope>NUCLEOTIDE SEQUENCE</scope>
    <source>
        <tissue evidence="1">Brain</tissue>
    </source>
</reference>
<sequence length="67" mass="7880">SKRATKHQSHAKTLSYKSSDWLQQESDSNAQSFSYINMWKYVEFRVQTLTLTLQDVMFCRAEDEALT</sequence>
<proteinExistence type="predicted"/>
<dbReference type="EMBL" id="HAED01008300">
    <property type="protein sequence ID" value="SBQ94512.1"/>
    <property type="molecule type" value="Transcribed_RNA"/>
</dbReference>
<feature type="non-terminal residue" evidence="1">
    <location>
        <position position="67"/>
    </location>
</feature>
<reference evidence="1" key="1">
    <citation type="submission" date="2016-05" db="EMBL/GenBank/DDBJ databases">
        <authorList>
            <person name="Lavstsen T."/>
            <person name="Jespersen J.S."/>
        </authorList>
    </citation>
    <scope>NUCLEOTIDE SEQUENCE</scope>
    <source>
        <tissue evidence="1">Brain</tissue>
    </source>
</reference>
<evidence type="ECO:0000313" key="1">
    <source>
        <dbReference type="EMBL" id="SBQ94512.1"/>
    </source>
</evidence>
<name>A0A1A8IBI4_NOTKU</name>
<organism evidence="1">
    <name type="scientific">Nothobranchius kuhntae</name>
    <name type="common">Beira killifish</name>
    <dbReference type="NCBI Taxonomy" id="321403"/>
    <lineage>
        <taxon>Eukaryota</taxon>
        <taxon>Metazoa</taxon>
        <taxon>Chordata</taxon>
        <taxon>Craniata</taxon>
        <taxon>Vertebrata</taxon>
        <taxon>Euteleostomi</taxon>
        <taxon>Actinopterygii</taxon>
        <taxon>Neopterygii</taxon>
        <taxon>Teleostei</taxon>
        <taxon>Neoteleostei</taxon>
        <taxon>Acanthomorphata</taxon>
        <taxon>Ovalentaria</taxon>
        <taxon>Atherinomorphae</taxon>
        <taxon>Cyprinodontiformes</taxon>
        <taxon>Nothobranchiidae</taxon>
        <taxon>Nothobranchius</taxon>
    </lineage>
</organism>
<protein>
    <submittedName>
        <fullName evidence="1">Sulfatase 2</fullName>
    </submittedName>
</protein>
<dbReference type="AlphaFoldDB" id="A0A1A8IBI4"/>
<gene>
    <name evidence="1" type="primary">SULF2</name>
</gene>